<name>A0A6J4U4I6_9BACT</name>
<dbReference type="Gene3D" id="3.20.20.140">
    <property type="entry name" value="Metal-dependent hydrolases"/>
    <property type="match status" value="1"/>
</dbReference>
<proteinExistence type="predicted"/>
<protein>
    <submittedName>
        <fullName evidence="1">Allantoinase</fullName>
        <ecNumber evidence="1">3.5.2.5</ecNumber>
    </submittedName>
</protein>
<dbReference type="SUPFAM" id="SSF51556">
    <property type="entry name" value="Metallo-dependent hydrolases"/>
    <property type="match status" value="1"/>
</dbReference>
<dbReference type="InterPro" id="IPR050138">
    <property type="entry name" value="DHOase/Allantoinase_Hydrolase"/>
</dbReference>
<evidence type="ECO:0000313" key="1">
    <source>
        <dbReference type="EMBL" id="CAA9540533.1"/>
    </source>
</evidence>
<reference evidence="1" key="1">
    <citation type="submission" date="2020-02" db="EMBL/GenBank/DDBJ databases">
        <authorList>
            <person name="Meier V. D."/>
        </authorList>
    </citation>
    <scope>NUCLEOTIDE SEQUENCE</scope>
    <source>
        <strain evidence="1">AVDCRST_MAG87</strain>
    </source>
</reference>
<sequence>MRGEVDFLASDHSPAPPSMKTGDDFFTVWGGISGCQHLLAATMTGYGGHALDPMTVGRLLSGAAAARFRLPGKGAIAVGNDADFTWGRVQDPAKMPSTAVRYRHPASIWDEVAFRYRTVGTVVRGTTVIEDGRLTDQRPGRLVTPLGL</sequence>
<dbReference type="InterPro" id="IPR011059">
    <property type="entry name" value="Metal-dep_hydrolase_composite"/>
</dbReference>
<dbReference type="EMBL" id="CADCWJ010000018">
    <property type="protein sequence ID" value="CAA9540533.1"/>
    <property type="molecule type" value="Genomic_DNA"/>
</dbReference>
<dbReference type="GO" id="GO:0006145">
    <property type="term" value="P:purine nucleobase catabolic process"/>
    <property type="evidence" value="ECO:0007669"/>
    <property type="project" value="TreeGrafter"/>
</dbReference>
<dbReference type="GO" id="GO:0004038">
    <property type="term" value="F:allantoinase activity"/>
    <property type="evidence" value="ECO:0007669"/>
    <property type="project" value="UniProtKB-EC"/>
</dbReference>
<accession>A0A6J4U4I6</accession>
<organism evidence="1">
    <name type="scientific">uncultured Thermomicrobiales bacterium</name>
    <dbReference type="NCBI Taxonomy" id="1645740"/>
    <lineage>
        <taxon>Bacteria</taxon>
        <taxon>Pseudomonadati</taxon>
        <taxon>Thermomicrobiota</taxon>
        <taxon>Thermomicrobia</taxon>
        <taxon>Thermomicrobiales</taxon>
        <taxon>environmental samples</taxon>
    </lineage>
</organism>
<dbReference type="GO" id="GO:0005737">
    <property type="term" value="C:cytoplasm"/>
    <property type="evidence" value="ECO:0007669"/>
    <property type="project" value="TreeGrafter"/>
</dbReference>
<keyword evidence="1" id="KW-0378">Hydrolase</keyword>
<dbReference type="PROSITE" id="PS51257">
    <property type="entry name" value="PROKAR_LIPOPROTEIN"/>
    <property type="match status" value="1"/>
</dbReference>
<dbReference type="AlphaFoldDB" id="A0A6J4U4I6"/>
<gene>
    <name evidence="1" type="ORF">AVDCRST_MAG87-49</name>
</gene>
<dbReference type="Gene3D" id="2.30.40.10">
    <property type="entry name" value="Urease, subunit C, domain 1"/>
    <property type="match status" value="1"/>
</dbReference>
<dbReference type="EC" id="3.5.2.5" evidence="1"/>
<dbReference type="SUPFAM" id="SSF51338">
    <property type="entry name" value="Composite domain of metallo-dependent hydrolases"/>
    <property type="match status" value="1"/>
</dbReference>
<dbReference type="InterPro" id="IPR032466">
    <property type="entry name" value="Metal_Hydrolase"/>
</dbReference>
<dbReference type="PANTHER" id="PTHR43668">
    <property type="entry name" value="ALLANTOINASE"/>
    <property type="match status" value="1"/>
</dbReference>
<dbReference type="PANTHER" id="PTHR43668:SF2">
    <property type="entry name" value="ALLANTOINASE"/>
    <property type="match status" value="1"/>
</dbReference>